<dbReference type="HOGENOM" id="CLU_479673_0_0_14"/>
<feature type="transmembrane region" description="Helical" evidence="1">
    <location>
        <begin position="217"/>
        <end position="235"/>
    </location>
</feature>
<dbReference type="Proteomes" id="UP000007065">
    <property type="component" value="Chromosome"/>
</dbReference>
<feature type="transmembrane region" description="Helical" evidence="1">
    <location>
        <begin position="128"/>
        <end position="150"/>
    </location>
</feature>
<organism evidence="2 3">
    <name type="scientific">Mycoplasmopsis agalactiae (strain NCTC 10123 / CIP 59.7 / PG2)</name>
    <name type="common">Mycoplasma agalactiae</name>
    <dbReference type="NCBI Taxonomy" id="347257"/>
    <lineage>
        <taxon>Bacteria</taxon>
        <taxon>Bacillati</taxon>
        <taxon>Mycoplasmatota</taxon>
        <taxon>Mycoplasmoidales</taxon>
        <taxon>Metamycoplasmataceae</taxon>
        <taxon>Mycoplasmopsis</taxon>
    </lineage>
</organism>
<proteinExistence type="predicted"/>
<accession>A5IYT9</accession>
<feature type="transmembrane region" description="Helical" evidence="1">
    <location>
        <begin position="75"/>
        <end position="101"/>
    </location>
</feature>
<dbReference type="STRING" id="347257.MAG5000"/>
<gene>
    <name evidence="2" type="ordered locus">MAG5000</name>
</gene>
<name>A5IYT9_MYCAP</name>
<keyword evidence="3" id="KW-1185">Reference proteome</keyword>
<dbReference type="RefSeq" id="WP_011949666.1">
    <property type="nucleotide sequence ID" value="NC_009497.1"/>
</dbReference>
<keyword evidence="1" id="KW-1133">Transmembrane helix</keyword>
<keyword evidence="1" id="KW-0812">Transmembrane</keyword>
<protein>
    <submittedName>
        <fullName evidence="2">Uncharacterized protein</fullName>
    </submittedName>
</protein>
<evidence type="ECO:0000313" key="2">
    <source>
        <dbReference type="EMBL" id="CAL59198.1"/>
    </source>
</evidence>
<reference evidence="3" key="1">
    <citation type="journal article" date="2007" name="PLoS Genet.">
        <title>Being pathogenic, plastic, and sexual while living with a nearly minimal bacterial genome.</title>
        <authorList>
            <person name="Sirand-Pugnet P."/>
            <person name="Lartigue C."/>
            <person name="Marenda M."/>
            <person name="Jacob D."/>
            <person name="Barre A."/>
            <person name="Barbe V."/>
            <person name="Schenowitz C."/>
            <person name="Mangenot S."/>
            <person name="Couloux A."/>
            <person name="Segurens B."/>
            <person name="de Daruvar A."/>
            <person name="Blanchard A."/>
            <person name="Citti C."/>
        </authorList>
    </citation>
    <scope>NUCLEOTIDE SEQUENCE [LARGE SCALE GENOMIC DNA]</scope>
    <source>
        <strain evidence="3">PG2</strain>
    </source>
</reference>
<feature type="transmembrane region" description="Helical" evidence="1">
    <location>
        <begin position="37"/>
        <end position="55"/>
    </location>
</feature>
<dbReference type="EMBL" id="CU179680">
    <property type="protein sequence ID" value="CAL59198.1"/>
    <property type="molecule type" value="Genomic_DNA"/>
</dbReference>
<dbReference type="GeneID" id="93358237"/>
<dbReference type="KEGG" id="maa:MAG5000"/>
<evidence type="ECO:0000313" key="3">
    <source>
        <dbReference type="Proteomes" id="UP000007065"/>
    </source>
</evidence>
<sequence length="573" mass="66621">MKANYNKIINKIGMSNIENNDSDKPLYFIKLNFGIELLKLIIFLFITAFFILLQYNNNFIAKSNKIDILRLVYLYTFGLAFGDLMILFLIGFYLTLILNWLSPFLKNKYFRWFFSHQKVNYLTLKKQTIIFIWLNLLVITIIYHSVLLFFRVDLHTTIISKNEILDIFKKGWIYSFTNENSILKTKFSNELPNASFNIGAYADTLLNLPVLLTFSPYLSWLIALFIFGFSWLKLITIKPREYLKNLNVNKVTLPDVRKYIYKNKLGFYLTNQTKNLFNLLALMASILKIEIYKTKYSVLLDKIENNLDEIIQNEEFIAFINKNNGSDNNTKKSNDSKPEAKIFQKINIEPDLLISSVNPESLLVDNTKNVNEYDAKQLEFSSYTNEFSTDDIQIQTTEINQNTDLGFLYQTDTHEAVNEFDNNNLNESLILNEEPVAAVSNNPINQPNFNIDTVELELDNAQPESTQNNIANEETNLVSNQTNSSDLPESNEPYFFINTSELYIDNNDQKSYKTIKLDNFNNKSSNNASLILDFDFENDNNKKLVNKIDEKGQKYSNFDDKNSWISPILSDNK</sequence>
<keyword evidence="1" id="KW-0472">Membrane</keyword>
<evidence type="ECO:0000256" key="1">
    <source>
        <dbReference type="SAM" id="Phobius"/>
    </source>
</evidence>
<dbReference type="AlphaFoldDB" id="A5IYT9"/>